<name>W4K214_HETIT</name>
<dbReference type="Pfam" id="PF12937">
    <property type="entry name" value="F-box-like"/>
    <property type="match status" value="1"/>
</dbReference>
<dbReference type="SUPFAM" id="SSF81383">
    <property type="entry name" value="F-box domain"/>
    <property type="match status" value="1"/>
</dbReference>
<dbReference type="Gene3D" id="1.20.1280.50">
    <property type="match status" value="1"/>
</dbReference>
<dbReference type="GeneID" id="20677015"/>
<evidence type="ECO:0000259" key="1">
    <source>
        <dbReference type="Pfam" id="PF12937"/>
    </source>
</evidence>
<dbReference type="InterPro" id="IPR036047">
    <property type="entry name" value="F-box-like_dom_sf"/>
</dbReference>
<dbReference type="SUPFAM" id="SSF52047">
    <property type="entry name" value="RNI-like"/>
    <property type="match status" value="1"/>
</dbReference>
<reference evidence="2 3" key="1">
    <citation type="journal article" date="2012" name="New Phytol.">
        <title>Insight into trade-off between wood decay and parasitism from the genome of a fungal forest pathogen.</title>
        <authorList>
            <person name="Olson A."/>
            <person name="Aerts A."/>
            <person name="Asiegbu F."/>
            <person name="Belbahri L."/>
            <person name="Bouzid O."/>
            <person name="Broberg A."/>
            <person name="Canback B."/>
            <person name="Coutinho P.M."/>
            <person name="Cullen D."/>
            <person name="Dalman K."/>
            <person name="Deflorio G."/>
            <person name="van Diepen L.T."/>
            <person name="Dunand C."/>
            <person name="Duplessis S."/>
            <person name="Durling M."/>
            <person name="Gonthier P."/>
            <person name="Grimwood J."/>
            <person name="Fossdal C.G."/>
            <person name="Hansson D."/>
            <person name="Henrissat B."/>
            <person name="Hietala A."/>
            <person name="Himmelstrand K."/>
            <person name="Hoffmeister D."/>
            <person name="Hogberg N."/>
            <person name="James T.Y."/>
            <person name="Karlsson M."/>
            <person name="Kohler A."/>
            <person name="Kues U."/>
            <person name="Lee Y.H."/>
            <person name="Lin Y.C."/>
            <person name="Lind M."/>
            <person name="Lindquist E."/>
            <person name="Lombard V."/>
            <person name="Lucas S."/>
            <person name="Lunden K."/>
            <person name="Morin E."/>
            <person name="Murat C."/>
            <person name="Park J."/>
            <person name="Raffaello T."/>
            <person name="Rouze P."/>
            <person name="Salamov A."/>
            <person name="Schmutz J."/>
            <person name="Solheim H."/>
            <person name="Stahlberg J."/>
            <person name="Velez H."/>
            <person name="de Vries R.P."/>
            <person name="Wiebenga A."/>
            <person name="Woodward S."/>
            <person name="Yakovlev I."/>
            <person name="Garbelotto M."/>
            <person name="Martin F."/>
            <person name="Grigoriev I.V."/>
            <person name="Stenlid J."/>
        </authorList>
    </citation>
    <scope>NUCLEOTIDE SEQUENCE [LARGE SCALE GENOMIC DNA]</scope>
    <source>
        <strain evidence="2 3">TC 32-1</strain>
    </source>
</reference>
<dbReference type="OrthoDB" id="3172239at2759"/>
<evidence type="ECO:0000313" key="3">
    <source>
        <dbReference type="Proteomes" id="UP000030671"/>
    </source>
</evidence>
<dbReference type="AlphaFoldDB" id="W4K214"/>
<sequence length="616" mass="70229">MSTLYTRIADLDRVSASSDSDQVSVARARLDAEMDDLRHVMRELATRRNNLSPMSRLPAELLSKIFDFLVLDASVHYFAKNCVKSFDWIQVTHVCRHWRQVALNHTSFWGNIISTIPSWTPEFIARSKQTPIRIIHRSDDTRWRSRQIDSLILALSHAHRAKEIYLAGKASLLPRLISNLSRPAPLLESFEAVASPDFTGLTDMLRITRAAEIVYFPPSLFAGEAPLLRRLHLNRCGLDWDSPLYNNLVNLAVEMPISNSYMEIPPSRAQILASLQRMPNIESLELKSAIPKARDDSASDPLVKLPSLRRLTVSSISSSCTWLLQHIAIPPTAHIEVSCQCYSRSNEDFAMPLPYIAPFTGGPEPLRSLWIDIYNLDTIDVKGWPSLFNDPREMNDTDIEPSTNLSFTWHQCDVDTYERMLRIVVEALHTADIRMLYLRITTRSGINVANPQEWLSLFSVFPSVQSLCLERNAAFPFARAMAMDALGKHDPHSLHESEKEMLLMPDLRNFTLYSVDFFRHVLPEGEYPRAMLFPSLAARIKRNDRLRRIHVVRSALHPEWVESLKTLVPVVIWDGVVDAGVEDGDEEDGWTDRDDFDIHDDTYAYLRDLADDTLSA</sequence>
<dbReference type="InParanoid" id="W4K214"/>
<organism evidence="2 3">
    <name type="scientific">Heterobasidion irregulare (strain TC 32-1)</name>
    <dbReference type="NCBI Taxonomy" id="747525"/>
    <lineage>
        <taxon>Eukaryota</taxon>
        <taxon>Fungi</taxon>
        <taxon>Dikarya</taxon>
        <taxon>Basidiomycota</taxon>
        <taxon>Agaricomycotina</taxon>
        <taxon>Agaricomycetes</taxon>
        <taxon>Russulales</taxon>
        <taxon>Bondarzewiaceae</taxon>
        <taxon>Heterobasidion</taxon>
        <taxon>Heterobasidion annosum species complex</taxon>
    </lineage>
</organism>
<dbReference type="Proteomes" id="UP000030671">
    <property type="component" value="Unassembled WGS sequence"/>
</dbReference>
<protein>
    <recommendedName>
        <fullName evidence="1">F-box domain-containing protein</fullName>
    </recommendedName>
</protein>
<feature type="domain" description="F-box" evidence="1">
    <location>
        <begin position="54"/>
        <end position="112"/>
    </location>
</feature>
<gene>
    <name evidence="2" type="ORF">HETIRDRAFT_459710</name>
</gene>
<dbReference type="KEGG" id="hir:HETIRDRAFT_459710"/>
<dbReference type="eggNOG" id="ENOG502SS3C">
    <property type="taxonomic scope" value="Eukaryota"/>
</dbReference>
<dbReference type="RefSeq" id="XP_009548325.1">
    <property type="nucleotide sequence ID" value="XM_009550030.1"/>
</dbReference>
<dbReference type="HOGENOM" id="CLU_024199_2_3_1"/>
<dbReference type="InterPro" id="IPR001810">
    <property type="entry name" value="F-box_dom"/>
</dbReference>
<proteinExistence type="predicted"/>
<keyword evidence="3" id="KW-1185">Reference proteome</keyword>
<evidence type="ECO:0000313" key="2">
    <source>
        <dbReference type="EMBL" id="ETW79769.1"/>
    </source>
</evidence>
<accession>W4K214</accession>
<dbReference type="EMBL" id="KI925460">
    <property type="protein sequence ID" value="ETW79769.1"/>
    <property type="molecule type" value="Genomic_DNA"/>
</dbReference>